<gene>
    <name evidence="1" type="ORF">ACFPT7_13815</name>
</gene>
<reference evidence="2" key="1">
    <citation type="journal article" date="2019" name="Int. J. Syst. Evol. Microbiol.">
        <title>The Global Catalogue of Microorganisms (GCM) 10K type strain sequencing project: providing services to taxonomists for standard genome sequencing and annotation.</title>
        <authorList>
            <consortium name="The Broad Institute Genomics Platform"/>
            <consortium name="The Broad Institute Genome Sequencing Center for Infectious Disease"/>
            <person name="Wu L."/>
            <person name="Ma J."/>
        </authorList>
    </citation>
    <scope>NUCLEOTIDE SEQUENCE [LARGE SCALE GENOMIC DNA]</scope>
    <source>
        <strain evidence="2">JCM 4087</strain>
    </source>
</reference>
<dbReference type="Pfam" id="PF00702">
    <property type="entry name" value="Hydrolase"/>
    <property type="match status" value="1"/>
</dbReference>
<dbReference type="EMBL" id="JBHSPH010000004">
    <property type="protein sequence ID" value="MFC5863376.1"/>
    <property type="molecule type" value="Genomic_DNA"/>
</dbReference>
<dbReference type="RefSeq" id="WP_263341329.1">
    <property type="nucleotide sequence ID" value="NZ_JAGSYH010000007.1"/>
</dbReference>
<proteinExistence type="predicted"/>
<dbReference type="InterPro" id="IPR023198">
    <property type="entry name" value="PGP-like_dom2"/>
</dbReference>
<name>A0ABW1EGG8_9BACT</name>
<organism evidence="1 2">
    <name type="scientific">Acidicapsa dinghuensis</name>
    <dbReference type="NCBI Taxonomy" id="2218256"/>
    <lineage>
        <taxon>Bacteria</taxon>
        <taxon>Pseudomonadati</taxon>
        <taxon>Acidobacteriota</taxon>
        <taxon>Terriglobia</taxon>
        <taxon>Terriglobales</taxon>
        <taxon>Acidobacteriaceae</taxon>
        <taxon>Acidicapsa</taxon>
    </lineage>
</organism>
<evidence type="ECO:0000313" key="1">
    <source>
        <dbReference type="EMBL" id="MFC5863376.1"/>
    </source>
</evidence>
<dbReference type="GO" id="GO:0016787">
    <property type="term" value="F:hydrolase activity"/>
    <property type="evidence" value="ECO:0007669"/>
    <property type="project" value="UniProtKB-KW"/>
</dbReference>
<dbReference type="InterPro" id="IPR036412">
    <property type="entry name" value="HAD-like_sf"/>
</dbReference>
<dbReference type="InterPro" id="IPR006439">
    <property type="entry name" value="HAD-SF_hydro_IA"/>
</dbReference>
<sequence>MPLRAVVFDYGMVLSGPPHLEARQELMRITGLSEADLERYYWVDRHAYDRGDLTGLAFWQRLVAAAGLPLSAAQIDELNSWDARMWTTTNPATLAWHKQLKAAGFRTGILSNMGDSVLESILENFAWVEDFDVLIWSFQHNMAKPEPSIYKLLLDRLETAPQETLFLDDKLENIEAARELGIIALQFSTIDQLRQDLLDTGLDSDLPLPALDTTDIP</sequence>
<evidence type="ECO:0000313" key="2">
    <source>
        <dbReference type="Proteomes" id="UP001596091"/>
    </source>
</evidence>
<dbReference type="Gene3D" id="3.40.50.1000">
    <property type="entry name" value="HAD superfamily/HAD-like"/>
    <property type="match status" value="1"/>
</dbReference>
<dbReference type="SFLD" id="SFLDG01129">
    <property type="entry name" value="C1.5:_HAD__Beta-PGM__Phosphata"/>
    <property type="match status" value="1"/>
</dbReference>
<accession>A0ABW1EGG8</accession>
<dbReference type="NCBIfam" id="TIGR01509">
    <property type="entry name" value="HAD-SF-IA-v3"/>
    <property type="match status" value="1"/>
</dbReference>
<keyword evidence="1" id="KW-0378">Hydrolase</keyword>
<dbReference type="SFLD" id="SFLDS00003">
    <property type="entry name" value="Haloacid_Dehalogenase"/>
    <property type="match status" value="1"/>
</dbReference>
<dbReference type="Proteomes" id="UP001596091">
    <property type="component" value="Unassembled WGS sequence"/>
</dbReference>
<keyword evidence="2" id="KW-1185">Reference proteome</keyword>
<protein>
    <submittedName>
        <fullName evidence="1">HAD family hydrolase</fullName>
    </submittedName>
</protein>
<comment type="caution">
    <text evidence="1">The sequence shown here is derived from an EMBL/GenBank/DDBJ whole genome shotgun (WGS) entry which is preliminary data.</text>
</comment>
<dbReference type="Gene3D" id="1.10.150.240">
    <property type="entry name" value="Putative phosphatase, domain 2"/>
    <property type="match status" value="1"/>
</dbReference>
<dbReference type="PRINTS" id="PR00413">
    <property type="entry name" value="HADHALOGNASE"/>
</dbReference>
<dbReference type="PANTHER" id="PTHR43611">
    <property type="entry name" value="ALPHA-D-GLUCOSE 1-PHOSPHATE PHOSPHATASE"/>
    <property type="match status" value="1"/>
</dbReference>
<dbReference type="InterPro" id="IPR023214">
    <property type="entry name" value="HAD_sf"/>
</dbReference>
<dbReference type="SUPFAM" id="SSF56784">
    <property type="entry name" value="HAD-like"/>
    <property type="match status" value="1"/>
</dbReference>
<dbReference type="CDD" id="cd02603">
    <property type="entry name" value="HAD_sEH-N_like"/>
    <property type="match status" value="1"/>
</dbReference>
<dbReference type="PANTHER" id="PTHR43611:SF3">
    <property type="entry name" value="FLAVIN MONONUCLEOTIDE HYDROLASE 1, CHLOROPLATIC"/>
    <property type="match status" value="1"/>
</dbReference>